<dbReference type="CDD" id="cd17324">
    <property type="entry name" value="MFS_NepI_like"/>
    <property type="match status" value="1"/>
</dbReference>
<feature type="transmembrane region" description="Helical" evidence="6">
    <location>
        <begin position="312"/>
        <end position="332"/>
    </location>
</feature>
<dbReference type="EMBL" id="BAAAOS010000002">
    <property type="protein sequence ID" value="GAA1551737.1"/>
    <property type="molecule type" value="Genomic_DNA"/>
</dbReference>
<feature type="transmembrane region" description="Helical" evidence="6">
    <location>
        <begin position="176"/>
        <end position="199"/>
    </location>
</feature>
<gene>
    <name evidence="8" type="ORF">GCM10009789_01860</name>
</gene>
<feature type="transmembrane region" description="Helical" evidence="6">
    <location>
        <begin position="58"/>
        <end position="82"/>
    </location>
</feature>
<keyword evidence="3 6" id="KW-0812">Transmembrane</keyword>
<dbReference type="InterPro" id="IPR020846">
    <property type="entry name" value="MFS_dom"/>
</dbReference>
<dbReference type="InterPro" id="IPR011701">
    <property type="entry name" value="MFS"/>
</dbReference>
<keyword evidence="2" id="KW-1003">Cell membrane</keyword>
<organism evidence="8 9">
    <name type="scientific">Kribbella sancticallisti</name>
    <dbReference type="NCBI Taxonomy" id="460087"/>
    <lineage>
        <taxon>Bacteria</taxon>
        <taxon>Bacillati</taxon>
        <taxon>Actinomycetota</taxon>
        <taxon>Actinomycetes</taxon>
        <taxon>Propionibacteriales</taxon>
        <taxon>Kribbellaceae</taxon>
        <taxon>Kribbella</taxon>
    </lineage>
</organism>
<dbReference type="InterPro" id="IPR036259">
    <property type="entry name" value="MFS_trans_sf"/>
</dbReference>
<dbReference type="Gene3D" id="1.20.1250.20">
    <property type="entry name" value="MFS general substrate transporter like domains"/>
    <property type="match status" value="2"/>
</dbReference>
<evidence type="ECO:0000313" key="9">
    <source>
        <dbReference type="Proteomes" id="UP001500393"/>
    </source>
</evidence>
<feature type="transmembrane region" description="Helical" evidence="6">
    <location>
        <begin position="258"/>
        <end position="279"/>
    </location>
</feature>
<evidence type="ECO:0000256" key="3">
    <source>
        <dbReference type="ARBA" id="ARBA00022692"/>
    </source>
</evidence>
<accession>A0ABP4MX03</accession>
<keyword evidence="4 6" id="KW-1133">Transmembrane helix</keyword>
<protein>
    <submittedName>
        <fullName evidence="8">MFS transporter</fullName>
    </submittedName>
</protein>
<feature type="transmembrane region" description="Helical" evidence="6">
    <location>
        <begin position="286"/>
        <end position="306"/>
    </location>
</feature>
<name>A0ABP4MX03_9ACTN</name>
<evidence type="ECO:0000256" key="2">
    <source>
        <dbReference type="ARBA" id="ARBA00022475"/>
    </source>
</evidence>
<sequence>MTTTEVGSDGMRRDQGRSRTRWGAVMAAMLGTFVLVTAEQLPIGLLTALASDLRVTEGVAGLSVTVPSVVAAVAAIGVPLVVGKLDRRALLIALMVLMTAANAVTAIAPNIGVLMASRVLVGIAIGGFWAVAGSLAVRLAAPESVPRAIAVIFGGVAAANVLGVPLATVLGELIGWRLSFAALGALALIAMVALIALLPRLAAGQAVGLRVLGSQLAHRGVVAGLAITLLAVLGHFAAFTFVSPILQEVSGMPERLVGPALLAFGVAGMIGNFVAGAFLARHLRGVVIGVLSGMTVMLVAMPTLGLTPLRGVAVLVLWGLVFGGLSVAMQTWMISAAPDSPEPATALWVCIWNAAIGVGALLGGRTVDTTATAAASWAGAGVLLLAALIATFARPSVKSPSASPLDMCK</sequence>
<evidence type="ECO:0000256" key="5">
    <source>
        <dbReference type="ARBA" id="ARBA00023136"/>
    </source>
</evidence>
<feature type="transmembrane region" description="Helical" evidence="6">
    <location>
        <begin position="120"/>
        <end position="141"/>
    </location>
</feature>
<proteinExistence type="predicted"/>
<feature type="transmembrane region" description="Helical" evidence="6">
    <location>
        <begin position="374"/>
        <end position="393"/>
    </location>
</feature>
<comment type="subcellular location">
    <subcellularLocation>
        <location evidence="1">Cell membrane</location>
        <topology evidence="1">Multi-pass membrane protein</topology>
    </subcellularLocation>
</comment>
<keyword evidence="9" id="KW-1185">Reference proteome</keyword>
<feature type="transmembrane region" description="Helical" evidence="6">
    <location>
        <begin position="344"/>
        <end position="362"/>
    </location>
</feature>
<feature type="transmembrane region" description="Helical" evidence="6">
    <location>
        <begin position="21"/>
        <end position="38"/>
    </location>
</feature>
<reference evidence="9" key="1">
    <citation type="journal article" date="2019" name="Int. J. Syst. Evol. Microbiol.">
        <title>The Global Catalogue of Microorganisms (GCM) 10K type strain sequencing project: providing services to taxonomists for standard genome sequencing and annotation.</title>
        <authorList>
            <consortium name="The Broad Institute Genomics Platform"/>
            <consortium name="The Broad Institute Genome Sequencing Center for Infectious Disease"/>
            <person name="Wu L."/>
            <person name="Ma J."/>
        </authorList>
    </citation>
    <scope>NUCLEOTIDE SEQUENCE [LARGE SCALE GENOMIC DNA]</scope>
    <source>
        <strain evidence="9">JCM 14969</strain>
    </source>
</reference>
<dbReference type="InterPro" id="IPR050189">
    <property type="entry name" value="MFS_Efflux_Transporters"/>
</dbReference>
<dbReference type="SUPFAM" id="SSF103473">
    <property type="entry name" value="MFS general substrate transporter"/>
    <property type="match status" value="1"/>
</dbReference>
<evidence type="ECO:0000256" key="4">
    <source>
        <dbReference type="ARBA" id="ARBA00022989"/>
    </source>
</evidence>
<feature type="transmembrane region" description="Helical" evidence="6">
    <location>
        <begin position="220"/>
        <end position="246"/>
    </location>
</feature>
<feature type="transmembrane region" description="Helical" evidence="6">
    <location>
        <begin position="148"/>
        <end position="170"/>
    </location>
</feature>
<evidence type="ECO:0000313" key="8">
    <source>
        <dbReference type="EMBL" id="GAA1551737.1"/>
    </source>
</evidence>
<dbReference type="Pfam" id="PF07690">
    <property type="entry name" value="MFS_1"/>
    <property type="match status" value="1"/>
</dbReference>
<evidence type="ECO:0000256" key="1">
    <source>
        <dbReference type="ARBA" id="ARBA00004651"/>
    </source>
</evidence>
<evidence type="ECO:0000256" key="6">
    <source>
        <dbReference type="SAM" id="Phobius"/>
    </source>
</evidence>
<keyword evidence="5 6" id="KW-0472">Membrane</keyword>
<dbReference type="PANTHER" id="PTHR43124">
    <property type="entry name" value="PURINE EFFLUX PUMP PBUE"/>
    <property type="match status" value="1"/>
</dbReference>
<dbReference type="PROSITE" id="PS50850">
    <property type="entry name" value="MFS"/>
    <property type="match status" value="1"/>
</dbReference>
<feature type="transmembrane region" description="Helical" evidence="6">
    <location>
        <begin position="89"/>
        <end position="108"/>
    </location>
</feature>
<dbReference type="PANTHER" id="PTHR43124:SF3">
    <property type="entry name" value="CHLORAMPHENICOL EFFLUX PUMP RV0191"/>
    <property type="match status" value="1"/>
</dbReference>
<feature type="domain" description="Major facilitator superfamily (MFS) profile" evidence="7">
    <location>
        <begin position="24"/>
        <end position="398"/>
    </location>
</feature>
<evidence type="ECO:0000259" key="7">
    <source>
        <dbReference type="PROSITE" id="PS50850"/>
    </source>
</evidence>
<dbReference type="Proteomes" id="UP001500393">
    <property type="component" value="Unassembled WGS sequence"/>
</dbReference>
<comment type="caution">
    <text evidence="8">The sequence shown here is derived from an EMBL/GenBank/DDBJ whole genome shotgun (WGS) entry which is preliminary data.</text>
</comment>